<gene>
    <name evidence="1" type="ORF">FIBSPDRAFT_854367</name>
</gene>
<evidence type="ECO:0000313" key="2">
    <source>
        <dbReference type="Proteomes" id="UP000076532"/>
    </source>
</evidence>
<reference evidence="1 2" key="1">
    <citation type="journal article" date="2016" name="Mol. Biol. Evol.">
        <title>Comparative Genomics of Early-Diverging Mushroom-Forming Fungi Provides Insights into the Origins of Lignocellulose Decay Capabilities.</title>
        <authorList>
            <person name="Nagy L.G."/>
            <person name="Riley R."/>
            <person name="Tritt A."/>
            <person name="Adam C."/>
            <person name="Daum C."/>
            <person name="Floudas D."/>
            <person name="Sun H."/>
            <person name="Yadav J.S."/>
            <person name="Pangilinan J."/>
            <person name="Larsson K.H."/>
            <person name="Matsuura K."/>
            <person name="Barry K."/>
            <person name="Labutti K."/>
            <person name="Kuo R."/>
            <person name="Ohm R.A."/>
            <person name="Bhattacharya S.S."/>
            <person name="Shirouzu T."/>
            <person name="Yoshinaga Y."/>
            <person name="Martin F.M."/>
            <person name="Grigoriev I.V."/>
            <person name="Hibbett D.S."/>
        </authorList>
    </citation>
    <scope>NUCLEOTIDE SEQUENCE [LARGE SCALE GENOMIC DNA]</scope>
    <source>
        <strain evidence="1 2">CBS 109695</strain>
    </source>
</reference>
<dbReference type="AlphaFoldDB" id="A0A166QDR6"/>
<dbReference type="Proteomes" id="UP000076532">
    <property type="component" value="Unassembled WGS sequence"/>
</dbReference>
<organism evidence="1 2">
    <name type="scientific">Athelia psychrophila</name>
    <dbReference type="NCBI Taxonomy" id="1759441"/>
    <lineage>
        <taxon>Eukaryota</taxon>
        <taxon>Fungi</taxon>
        <taxon>Dikarya</taxon>
        <taxon>Basidiomycota</taxon>
        <taxon>Agaricomycotina</taxon>
        <taxon>Agaricomycetes</taxon>
        <taxon>Agaricomycetidae</taxon>
        <taxon>Atheliales</taxon>
        <taxon>Atheliaceae</taxon>
        <taxon>Athelia</taxon>
    </lineage>
</organism>
<keyword evidence="2" id="KW-1185">Reference proteome</keyword>
<sequence>MRVSDDLQENKSNPEASASEVVAWVFVERELRERLAREKEMREAMKNLERSTARNAA</sequence>
<protein>
    <submittedName>
        <fullName evidence="1">Uncharacterized protein</fullName>
    </submittedName>
</protein>
<proteinExistence type="predicted"/>
<accession>A0A166QDR6</accession>
<dbReference type="EMBL" id="KV417511">
    <property type="protein sequence ID" value="KZP27035.1"/>
    <property type="molecule type" value="Genomic_DNA"/>
</dbReference>
<name>A0A166QDR6_9AGAM</name>
<evidence type="ECO:0000313" key="1">
    <source>
        <dbReference type="EMBL" id="KZP27035.1"/>
    </source>
</evidence>